<dbReference type="Pfam" id="PF09994">
    <property type="entry name" value="T6SS_Tle1-like_cat"/>
    <property type="match status" value="1"/>
</dbReference>
<feature type="compositionally biased region" description="Polar residues" evidence="1">
    <location>
        <begin position="246"/>
        <end position="258"/>
    </location>
</feature>
<protein>
    <recommendedName>
        <fullName evidence="2">T6SS Phospholipase effector Tle1-like catalytic domain-containing protein</fullName>
    </recommendedName>
</protein>
<proteinExistence type="predicted"/>
<evidence type="ECO:0000313" key="4">
    <source>
        <dbReference type="Proteomes" id="UP000326198"/>
    </source>
</evidence>
<evidence type="ECO:0000259" key="2">
    <source>
        <dbReference type="Pfam" id="PF09994"/>
    </source>
</evidence>
<name>A0A5N7AXX2_9EURO</name>
<gene>
    <name evidence="3" type="ORF">BDV26DRAFT_295742</name>
</gene>
<feature type="compositionally biased region" description="Low complexity" evidence="1">
    <location>
        <begin position="353"/>
        <end position="366"/>
    </location>
</feature>
<evidence type="ECO:0000256" key="1">
    <source>
        <dbReference type="SAM" id="MobiDB-lite"/>
    </source>
</evidence>
<dbReference type="AlphaFoldDB" id="A0A5N7AXX2"/>
<dbReference type="PANTHER" id="PTHR33840">
    <property type="match status" value="1"/>
</dbReference>
<feature type="region of interest" description="Disordered" evidence="1">
    <location>
        <begin position="340"/>
        <end position="381"/>
    </location>
</feature>
<dbReference type="InterPro" id="IPR018712">
    <property type="entry name" value="Tle1-like_cat"/>
</dbReference>
<feature type="region of interest" description="Disordered" evidence="1">
    <location>
        <begin position="235"/>
        <end position="273"/>
    </location>
</feature>
<dbReference type="PANTHER" id="PTHR33840:SF2">
    <property type="entry name" value="TLE1 PHOSPHOLIPASE DOMAIN-CONTAINING PROTEIN"/>
    <property type="match status" value="1"/>
</dbReference>
<dbReference type="EMBL" id="ML736278">
    <property type="protein sequence ID" value="KAE8374682.1"/>
    <property type="molecule type" value="Genomic_DNA"/>
</dbReference>
<accession>A0A5N7AXX2</accession>
<sequence length="381" mass="43634">MLDHSPSENFHYYQPGIGTHVAPSCSPVQRIKHKYLRIKDTVIGSSLGEHLRGGYEFLMQHYSLGDRIYLFGFGHGSYVARLLAEMLEYTGLLLAGDKEHVHLAWRTFAKWKRQRDGTEEKNERFQYLKAFRETFCRPITRIKFMGLFDSVNSVPWFELPWMHRSNFPYTPHTDTQVIRHAVAINERRAEYREDLILNVGHDGSSASNASIASNHHEYQPYRPLEFEYNRRSETIPVTDNYDVDQDSPSQTTSLSPNDLQHVPMRPNNSAGSNQDIQEMWFAGNHADIGGGYRRREGEIQPLSYIPLAWMVQEAKRTGLQFDGQKLELFKCGEGSFGESPYFETGSQRPEHLSSSSTSSQEASSDSTLAETHPDLSIQNYS</sequence>
<reference evidence="3 4" key="1">
    <citation type="submission" date="2019-04" db="EMBL/GenBank/DDBJ databases">
        <title>Friends and foes A comparative genomics studyof 23 Aspergillus species from section Flavi.</title>
        <authorList>
            <consortium name="DOE Joint Genome Institute"/>
            <person name="Kjaerbolling I."/>
            <person name="Vesth T."/>
            <person name="Frisvad J.C."/>
            <person name="Nybo J.L."/>
            <person name="Theobald S."/>
            <person name="Kildgaard S."/>
            <person name="Isbrandt T."/>
            <person name="Kuo A."/>
            <person name="Sato A."/>
            <person name="Lyhne E.K."/>
            <person name="Kogle M.E."/>
            <person name="Wiebenga A."/>
            <person name="Kun R.S."/>
            <person name="Lubbers R.J."/>
            <person name="Makela M.R."/>
            <person name="Barry K."/>
            <person name="Chovatia M."/>
            <person name="Clum A."/>
            <person name="Daum C."/>
            <person name="Haridas S."/>
            <person name="He G."/>
            <person name="LaButti K."/>
            <person name="Lipzen A."/>
            <person name="Mondo S."/>
            <person name="Riley R."/>
            <person name="Salamov A."/>
            <person name="Simmons B.A."/>
            <person name="Magnuson J.K."/>
            <person name="Henrissat B."/>
            <person name="Mortensen U.H."/>
            <person name="Larsen T.O."/>
            <person name="Devries R.P."/>
            <person name="Grigoriev I.V."/>
            <person name="Machida M."/>
            <person name="Baker S.E."/>
            <person name="Andersen M.R."/>
        </authorList>
    </citation>
    <scope>NUCLEOTIDE SEQUENCE [LARGE SCALE GENOMIC DNA]</scope>
    <source>
        <strain evidence="3 4">IBT 29228</strain>
    </source>
</reference>
<dbReference type="OrthoDB" id="3162439at2759"/>
<dbReference type="Proteomes" id="UP000326198">
    <property type="component" value="Unassembled WGS sequence"/>
</dbReference>
<feature type="domain" description="T6SS Phospholipase effector Tle1-like catalytic" evidence="2">
    <location>
        <begin position="5"/>
        <end position="313"/>
    </location>
</feature>
<keyword evidence="4" id="KW-1185">Reference proteome</keyword>
<organism evidence="3 4">
    <name type="scientific">Aspergillus bertholletiae</name>
    <dbReference type="NCBI Taxonomy" id="1226010"/>
    <lineage>
        <taxon>Eukaryota</taxon>
        <taxon>Fungi</taxon>
        <taxon>Dikarya</taxon>
        <taxon>Ascomycota</taxon>
        <taxon>Pezizomycotina</taxon>
        <taxon>Eurotiomycetes</taxon>
        <taxon>Eurotiomycetidae</taxon>
        <taxon>Eurotiales</taxon>
        <taxon>Aspergillaceae</taxon>
        <taxon>Aspergillus</taxon>
        <taxon>Aspergillus subgen. Circumdati</taxon>
    </lineage>
</organism>
<evidence type="ECO:0000313" key="3">
    <source>
        <dbReference type="EMBL" id="KAE8374682.1"/>
    </source>
</evidence>